<feature type="domain" description="NOA1/YqeH-like C-terminal" evidence="2">
    <location>
        <begin position="275"/>
        <end position="366"/>
    </location>
</feature>
<feature type="domain" description="G" evidence="1">
    <location>
        <begin position="165"/>
        <end position="230"/>
    </location>
</feature>
<sequence>MDYQCIGCGATIQTTNPNEPGYLPNSALQKGLEKGEFYCQRCFKLRHYNEIQDLDISDDVFLTKLSQISNDRGLIINVVDLFDVEGSMIQGLNRLIGEQPFVVYANKFDLLPKVTKKNRVRHWIEHTFYQNGLRPSDVLLGSATKKTPAKELIDLIEAHIQTKNIYIVGVTNVGKSTLINQLIHYYGGEREIITTSNVPGTTLDLIHIPLNEKYGIIDTPGIIHRHQIAHYLTREEMKQVLPTKPLKPKTFQLNQGQTIFINGLARVDFVKGDPSSFTFYVSNGAYLHRTKLEKADEFYQNHLGELLSPPNLEHKDSFPPLISQSITLHPNQDIAISGLGWFTVNKKVQITLWTPKGVSFAIRESII</sequence>
<dbReference type="InterPro" id="IPR019988">
    <property type="entry name" value="GTP-bd_ribosome_bgen_YqeH"/>
</dbReference>
<dbReference type="SUPFAM" id="SSF52540">
    <property type="entry name" value="P-loop containing nucleoside triphosphate hydrolases"/>
    <property type="match status" value="1"/>
</dbReference>
<dbReference type="PANTHER" id="PTHR46434">
    <property type="entry name" value="GENETIC INTERACTOR OF PROHIBITINS 3, MITOCHONDRIAL"/>
    <property type="match status" value="1"/>
</dbReference>
<dbReference type="InterPro" id="IPR050896">
    <property type="entry name" value="Mito_lipid_metab_GTPase"/>
</dbReference>
<dbReference type="GO" id="GO:0005525">
    <property type="term" value="F:GTP binding"/>
    <property type="evidence" value="ECO:0007669"/>
    <property type="project" value="InterPro"/>
</dbReference>
<dbReference type="EMBL" id="PNHE01000001">
    <property type="protein sequence ID" value="PMC59279.1"/>
    <property type="molecule type" value="Genomic_DNA"/>
</dbReference>
<dbReference type="InterPro" id="IPR048422">
    <property type="entry name" value="NOA1/YqeH-like_C"/>
</dbReference>
<dbReference type="Pfam" id="PF21516">
    <property type="entry name" value="YqeH-like_C"/>
    <property type="match status" value="1"/>
</dbReference>
<protein>
    <submittedName>
        <fullName evidence="3">Ribosome biogenesis GTPase YqeH</fullName>
    </submittedName>
</protein>
<accession>A0A2N6SQE8</accession>
<comment type="caution">
    <text evidence="3">The sequence shown here is derived from an EMBL/GenBank/DDBJ whole genome shotgun (WGS) entry which is preliminary data.</text>
</comment>
<dbReference type="Proteomes" id="UP000235682">
    <property type="component" value="Unassembled WGS sequence"/>
</dbReference>
<dbReference type="CDD" id="cd01855">
    <property type="entry name" value="YqeH"/>
    <property type="match status" value="1"/>
</dbReference>
<dbReference type="InterPro" id="IPR027417">
    <property type="entry name" value="P-loop_NTPase"/>
</dbReference>
<dbReference type="AlphaFoldDB" id="A0A2N6SQE8"/>
<dbReference type="Gene3D" id="3.40.50.300">
    <property type="entry name" value="P-loop containing nucleotide triphosphate hydrolases"/>
    <property type="match status" value="1"/>
</dbReference>
<dbReference type="Pfam" id="PF01926">
    <property type="entry name" value="MMR_HSR1"/>
    <property type="match status" value="1"/>
</dbReference>
<dbReference type="PANTHER" id="PTHR46434:SF1">
    <property type="entry name" value="GENETIC INTERACTOR OF PROHIBITINS 3, MITOCHONDRIAL"/>
    <property type="match status" value="1"/>
</dbReference>
<organism evidence="3 4">
    <name type="scientific">Dolosicoccus paucivorans</name>
    <dbReference type="NCBI Taxonomy" id="84521"/>
    <lineage>
        <taxon>Bacteria</taxon>
        <taxon>Bacillati</taxon>
        <taxon>Bacillota</taxon>
        <taxon>Bacilli</taxon>
        <taxon>Lactobacillales</taxon>
        <taxon>Aerococcaceae</taxon>
        <taxon>Dolosicoccus</taxon>
    </lineage>
</organism>
<dbReference type="NCBIfam" id="TIGR03597">
    <property type="entry name" value="GTPase_YqeH"/>
    <property type="match status" value="1"/>
</dbReference>
<evidence type="ECO:0000259" key="1">
    <source>
        <dbReference type="Pfam" id="PF01926"/>
    </source>
</evidence>
<keyword evidence="4" id="KW-1185">Reference proteome</keyword>
<gene>
    <name evidence="3" type="ORF">CJ205_00420</name>
</gene>
<dbReference type="STRING" id="84521.SAMN04487994_100242"/>
<evidence type="ECO:0000259" key="2">
    <source>
        <dbReference type="Pfam" id="PF21516"/>
    </source>
</evidence>
<name>A0A2N6SQE8_9LACT</name>
<evidence type="ECO:0000313" key="3">
    <source>
        <dbReference type="EMBL" id="PMC59279.1"/>
    </source>
</evidence>
<proteinExistence type="predicted"/>
<evidence type="ECO:0000313" key="4">
    <source>
        <dbReference type="Proteomes" id="UP000235682"/>
    </source>
</evidence>
<reference evidence="3 4" key="1">
    <citation type="submission" date="2017-09" db="EMBL/GenBank/DDBJ databases">
        <title>Bacterial strain isolated from the female urinary microbiota.</title>
        <authorList>
            <person name="Thomas-White K."/>
            <person name="Kumar N."/>
            <person name="Forster S."/>
            <person name="Putonti C."/>
            <person name="Lawley T."/>
            <person name="Wolfe A.J."/>
        </authorList>
    </citation>
    <scope>NUCLEOTIDE SEQUENCE [LARGE SCALE GENOMIC DNA]</scope>
    <source>
        <strain evidence="3 4">UMB0852</strain>
    </source>
</reference>
<dbReference type="OrthoDB" id="9773841at2"/>
<dbReference type="InterPro" id="IPR006073">
    <property type="entry name" value="GTP-bd"/>
</dbReference>